<dbReference type="EMBL" id="CP034210">
    <property type="protein sequence ID" value="QBZ65754.1"/>
    <property type="molecule type" value="Genomic_DNA"/>
</dbReference>
<dbReference type="AlphaFoldDB" id="A0A4P7NTA7"/>
<sequence>MIKEETKAMANNMAAFSFFSFPPEIRHLIYEWMLCDFTAPRKVDPATFPDDMVRAPLKLGLENLSPAILRTSRQVHAEATAAMVRRCRFVHISAILDYWSIRSIVPRNLGVLCTERDLIQRFRGCVMALHVGSTASPYSREHRIDCLILGRDLDAYCRSLGSWVDVPPDFGRRTSLTLELGNPLNDPGPHVEFVHKALLRPFLKWVRGIERVEVRSRDQLALPKALVRDVETTLARPRWEDFDPAQLLCQFRNLYLRSGFWSVVEQAKDIARDPQLWPRLKELGGPGFLGKFGDFLFEIFIGQTVSIAERGGDKECVMSLLGSDLFTFKALRVLQDIGTIPNIIRASWEPNSAQLAELYFRKANVCHFRSIWQEDPETSFDCMRQALVAITEATKYQPRFELIPKLQELKKSIRDDALKAVGDRLNFRGKYSLKNTR</sequence>
<accession>A0A4P7NTA7</accession>
<proteinExistence type="predicted"/>
<gene>
    <name evidence="1" type="ORF">PoMZ_12717</name>
</gene>
<evidence type="ECO:0000313" key="1">
    <source>
        <dbReference type="EMBL" id="QBZ65754.1"/>
    </source>
</evidence>
<name>A0A4P7NTA7_PYROR</name>
<dbReference type="Proteomes" id="UP000294847">
    <property type="component" value="Chromosome 7"/>
</dbReference>
<organism evidence="1 2">
    <name type="scientific">Pyricularia oryzae</name>
    <name type="common">Rice blast fungus</name>
    <name type="synonym">Magnaporthe oryzae</name>
    <dbReference type="NCBI Taxonomy" id="318829"/>
    <lineage>
        <taxon>Eukaryota</taxon>
        <taxon>Fungi</taxon>
        <taxon>Dikarya</taxon>
        <taxon>Ascomycota</taxon>
        <taxon>Pezizomycotina</taxon>
        <taxon>Sordariomycetes</taxon>
        <taxon>Sordariomycetidae</taxon>
        <taxon>Magnaporthales</taxon>
        <taxon>Pyriculariaceae</taxon>
        <taxon>Pyricularia</taxon>
    </lineage>
</organism>
<reference evidence="1 2" key="1">
    <citation type="journal article" date="2019" name="Mol. Biol. Evol.">
        <title>Blast fungal genomes show frequent chromosomal changes, gene gains and losses, and effector gene turnover.</title>
        <authorList>
            <person name="Gomez Luciano L.B."/>
            <person name="Jason Tsai I."/>
            <person name="Chuma I."/>
            <person name="Tosa Y."/>
            <person name="Chen Y.H."/>
            <person name="Li J.Y."/>
            <person name="Li M.Y."/>
            <person name="Jade Lu M.Y."/>
            <person name="Nakayashiki H."/>
            <person name="Li W.H."/>
        </authorList>
    </citation>
    <scope>NUCLEOTIDE SEQUENCE [LARGE SCALE GENOMIC DNA]</scope>
    <source>
        <strain evidence="1">MZ5-1-6</strain>
    </source>
</reference>
<protein>
    <submittedName>
        <fullName evidence="1">Uncharacterized protein</fullName>
    </submittedName>
</protein>
<evidence type="ECO:0000313" key="2">
    <source>
        <dbReference type="Proteomes" id="UP000294847"/>
    </source>
</evidence>